<dbReference type="PANTHER" id="PTHR24061:SF581">
    <property type="entry name" value="G-PROTEIN COUPLED RECEPTORS FAMILY 3 PROFILE DOMAIN-CONTAINING PROTEIN"/>
    <property type="match status" value="1"/>
</dbReference>
<evidence type="ECO:0000256" key="8">
    <source>
        <dbReference type="ARBA" id="ARBA00023136"/>
    </source>
</evidence>
<organism evidence="14 15">
    <name type="scientific">Chiloscyllium punctatum</name>
    <name type="common">Brownbanded bambooshark</name>
    <name type="synonym">Hemiscyllium punctatum</name>
    <dbReference type="NCBI Taxonomy" id="137246"/>
    <lineage>
        <taxon>Eukaryota</taxon>
        <taxon>Metazoa</taxon>
        <taxon>Chordata</taxon>
        <taxon>Craniata</taxon>
        <taxon>Vertebrata</taxon>
        <taxon>Chondrichthyes</taxon>
        <taxon>Elasmobranchii</taxon>
        <taxon>Galeomorphii</taxon>
        <taxon>Galeoidea</taxon>
        <taxon>Orectolobiformes</taxon>
        <taxon>Hemiscylliidae</taxon>
        <taxon>Chiloscyllium</taxon>
    </lineage>
</organism>
<dbReference type="STRING" id="137246.A0A401RX75"/>
<feature type="transmembrane region" description="Helical" evidence="12">
    <location>
        <begin position="728"/>
        <end position="752"/>
    </location>
</feature>
<keyword evidence="6 12" id="KW-1133">Transmembrane helix</keyword>
<feature type="transmembrane region" description="Helical" evidence="12">
    <location>
        <begin position="834"/>
        <end position="856"/>
    </location>
</feature>
<comment type="similarity">
    <text evidence="2">Belongs to the G-protein coupled receptor 3 family.</text>
</comment>
<evidence type="ECO:0000256" key="9">
    <source>
        <dbReference type="ARBA" id="ARBA00023170"/>
    </source>
</evidence>
<evidence type="ECO:0000256" key="4">
    <source>
        <dbReference type="ARBA" id="ARBA00022692"/>
    </source>
</evidence>
<gene>
    <name evidence="14" type="ORF">chiPu_0001141</name>
</gene>
<evidence type="ECO:0000256" key="11">
    <source>
        <dbReference type="ARBA" id="ARBA00023224"/>
    </source>
</evidence>
<evidence type="ECO:0000256" key="7">
    <source>
        <dbReference type="ARBA" id="ARBA00023040"/>
    </source>
</evidence>
<comment type="caution">
    <text evidence="14">The sequence shown here is derived from an EMBL/GenBank/DDBJ whole genome shotgun (WGS) entry which is preliminary data.</text>
</comment>
<evidence type="ECO:0000256" key="2">
    <source>
        <dbReference type="ARBA" id="ARBA00007242"/>
    </source>
</evidence>
<dbReference type="InterPro" id="IPR000337">
    <property type="entry name" value="GPCR_3"/>
</dbReference>
<keyword evidence="15" id="KW-1185">Reference proteome</keyword>
<dbReference type="PROSITE" id="PS50259">
    <property type="entry name" value="G_PROTEIN_RECEP_F3_4"/>
    <property type="match status" value="1"/>
</dbReference>
<keyword evidence="10" id="KW-0325">Glycoprotein</keyword>
<reference evidence="14 15" key="1">
    <citation type="journal article" date="2018" name="Nat. Ecol. Evol.">
        <title>Shark genomes provide insights into elasmobranch evolution and the origin of vertebrates.</title>
        <authorList>
            <person name="Hara Y"/>
            <person name="Yamaguchi K"/>
            <person name="Onimaru K"/>
            <person name="Kadota M"/>
            <person name="Koyanagi M"/>
            <person name="Keeley SD"/>
            <person name="Tatsumi K"/>
            <person name="Tanaka K"/>
            <person name="Motone F"/>
            <person name="Kageyama Y"/>
            <person name="Nozu R"/>
            <person name="Adachi N"/>
            <person name="Nishimura O"/>
            <person name="Nakagawa R"/>
            <person name="Tanegashima C"/>
            <person name="Kiyatake I"/>
            <person name="Matsumoto R"/>
            <person name="Murakumo K"/>
            <person name="Nishida K"/>
            <person name="Terakita A"/>
            <person name="Kuratani S"/>
            <person name="Sato K"/>
            <person name="Hyodo S Kuraku.S."/>
        </authorList>
    </citation>
    <scope>NUCLEOTIDE SEQUENCE [LARGE SCALE GENOMIC DNA]</scope>
</reference>
<dbReference type="Pfam" id="PF01094">
    <property type="entry name" value="ANF_receptor"/>
    <property type="match status" value="1"/>
</dbReference>
<dbReference type="InterPro" id="IPR004073">
    <property type="entry name" value="GPCR_3_vmron_rcpt_2"/>
</dbReference>
<sequence length="888" mass="99916">MQEVILLQVSILVKMGFYFKLCFLLFFCMFSKFEAAPSGCKLQEYTANGVLQGGDIIIGGVFPLHDTIDVSNLSFASEPDNRMCDDRFNIRTYRWMQGMIFAINEINNDPALLPNITLGYAIYDTCYNIPAAIKDTFALISGQQKFTPNYQCQLNSSLSAVIGASTSTISIAMASILGIYNFPQISYFSSIPVLSNKEEFPSFFRTMPSDMFQSKVFVLLVKHFGWKWVGILADDVDYGIQAAQIFRKEVESLGVCIAFSEMIPIVKSREKYLQVVDVIRMSSARVIVAFSCDTNIVPLLEEVVRQNITNRTWLASEGWSTSGPLFIIKKEHTKYWTGTMGLTLPLCDIEGLQEFLFQTNPTKAVHDMFIAELWEEVFNCLWSPVVEEKNKLQPNMSQEICTGLEDMRAANHSYTDDSNFRVSCNVNNAVYAVAYALHDLQACENGKGPFENGTCASIHDFEPWQLLHYMKKVRFIDQSGNERYFDKNGDVSAVYDIINWQVTADGVINFVKVGRYDARAAPGHQLTIREKDLIWNTGELEVPHSVCSKNCKPGTRKRVQQGQPICCFDCIPCAEGEISNGTECFQCPEDYWSNINKDQCVPKEVEFLSFYEPLGSILTFFSILGVTTSAAVILIFIKFMNTPIVRANNYELSFLLLFSLMLCFLTSFAFIGQPSVEFCVLRQIGFGISFTLCLSCILVKTVVVVLAFKMTTPNQNVLKHFQPIHHRLVVTATMLIQICICVGFLFSLPIAVQKNTKAAVGKIILECSKGSEHAFFGNLGYIGFLSVLGFVLAFLARKLPNNFNEAKFITFSLFIFFAVWVSFLPAYFSIKGKYLVAIEIFAILSSSFGLLVCIFFPKCYVLLLRPELNTKRGLMDRAHLTAKSTSKT</sequence>
<dbReference type="PRINTS" id="PR01535">
    <property type="entry name" value="VOMERONASL2R"/>
</dbReference>
<keyword evidence="4 12" id="KW-0812">Transmembrane</keyword>
<evidence type="ECO:0000259" key="13">
    <source>
        <dbReference type="PROSITE" id="PS50259"/>
    </source>
</evidence>
<keyword evidence="7" id="KW-0297">G-protein coupled receptor</keyword>
<dbReference type="FunFam" id="2.10.50.30:FF:000002">
    <property type="entry name" value="Vomeronasal 2 receptor, h1"/>
    <property type="match status" value="1"/>
</dbReference>
<dbReference type="FunFam" id="3.40.50.2300:FF:000067">
    <property type="entry name" value="Olfactory receptor C family, h1"/>
    <property type="match status" value="1"/>
</dbReference>
<evidence type="ECO:0000256" key="10">
    <source>
        <dbReference type="ARBA" id="ARBA00023180"/>
    </source>
</evidence>
<feature type="transmembrane region" description="Helical" evidence="12">
    <location>
        <begin position="652"/>
        <end position="672"/>
    </location>
</feature>
<dbReference type="InterPro" id="IPR001828">
    <property type="entry name" value="ANF_lig-bd_rcpt"/>
</dbReference>
<keyword evidence="8 12" id="KW-0472">Membrane</keyword>
<dbReference type="Proteomes" id="UP000287033">
    <property type="component" value="Unassembled WGS sequence"/>
</dbReference>
<evidence type="ECO:0000256" key="3">
    <source>
        <dbReference type="ARBA" id="ARBA00022475"/>
    </source>
</evidence>
<dbReference type="GO" id="GO:0005886">
    <property type="term" value="C:plasma membrane"/>
    <property type="evidence" value="ECO:0007669"/>
    <property type="project" value="UniProtKB-SubCell"/>
</dbReference>
<dbReference type="InterPro" id="IPR038550">
    <property type="entry name" value="GPCR_3_9-Cys_sf"/>
</dbReference>
<dbReference type="Gene3D" id="2.10.50.30">
    <property type="entry name" value="GPCR, family 3, nine cysteines domain"/>
    <property type="match status" value="1"/>
</dbReference>
<dbReference type="AlphaFoldDB" id="A0A401RX75"/>
<feature type="transmembrane region" description="Helical" evidence="12">
    <location>
        <begin position="808"/>
        <end position="828"/>
    </location>
</feature>
<feature type="domain" description="G-protein coupled receptors family 3 profile" evidence="13">
    <location>
        <begin position="614"/>
        <end position="878"/>
    </location>
</feature>
<dbReference type="PROSITE" id="PS00981">
    <property type="entry name" value="G_PROTEIN_RECEP_F3_3"/>
    <property type="match status" value="1"/>
</dbReference>
<dbReference type="PRINTS" id="PR00248">
    <property type="entry name" value="GPCRMGR"/>
</dbReference>
<dbReference type="InterPro" id="IPR028082">
    <property type="entry name" value="Peripla_BP_I"/>
</dbReference>
<comment type="subcellular location">
    <subcellularLocation>
        <location evidence="1">Cell membrane</location>
        <topology evidence="1">Multi-pass membrane protein</topology>
    </subcellularLocation>
</comment>
<dbReference type="SUPFAM" id="SSF53822">
    <property type="entry name" value="Periplasmic binding protein-like I"/>
    <property type="match status" value="1"/>
</dbReference>
<dbReference type="InterPro" id="IPR011500">
    <property type="entry name" value="GPCR_3_9-Cys_dom"/>
</dbReference>
<evidence type="ECO:0000256" key="6">
    <source>
        <dbReference type="ARBA" id="ARBA00022989"/>
    </source>
</evidence>
<protein>
    <recommendedName>
        <fullName evidence="13">G-protein coupled receptors family 3 profile domain-containing protein</fullName>
    </recommendedName>
</protein>
<feature type="transmembrane region" description="Helical" evidence="12">
    <location>
        <begin position="775"/>
        <end position="796"/>
    </location>
</feature>
<proteinExistence type="inferred from homology"/>
<keyword evidence="5" id="KW-0732">Signal</keyword>
<feature type="transmembrane region" description="Helical" evidence="12">
    <location>
        <begin position="684"/>
        <end position="708"/>
    </location>
</feature>
<evidence type="ECO:0000256" key="12">
    <source>
        <dbReference type="SAM" id="Phobius"/>
    </source>
</evidence>
<dbReference type="OrthoDB" id="5984008at2759"/>
<dbReference type="PANTHER" id="PTHR24061">
    <property type="entry name" value="CALCIUM-SENSING RECEPTOR-RELATED"/>
    <property type="match status" value="1"/>
</dbReference>
<dbReference type="Pfam" id="PF07562">
    <property type="entry name" value="NCD3G"/>
    <property type="match status" value="1"/>
</dbReference>
<dbReference type="Pfam" id="PF00003">
    <property type="entry name" value="7tm_3"/>
    <property type="match status" value="1"/>
</dbReference>
<dbReference type="InterPro" id="IPR017978">
    <property type="entry name" value="GPCR_3_C"/>
</dbReference>
<evidence type="ECO:0000256" key="1">
    <source>
        <dbReference type="ARBA" id="ARBA00004651"/>
    </source>
</evidence>
<keyword evidence="11" id="KW-0807">Transducer</keyword>
<dbReference type="Gene3D" id="3.40.50.2300">
    <property type="match status" value="2"/>
</dbReference>
<keyword evidence="3" id="KW-1003">Cell membrane</keyword>
<name>A0A401RX75_CHIPU</name>
<feature type="transmembrane region" description="Helical" evidence="12">
    <location>
        <begin position="617"/>
        <end position="640"/>
    </location>
</feature>
<evidence type="ECO:0000313" key="15">
    <source>
        <dbReference type="Proteomes" id="UP000287033"/>
    </source>
</evidence>
<keyword evidence="9" id="KW-0675">Receptor</keyword>
<dbReference type="EMBL" id="BEZZ01000017">
    <property type="protein sequence ID" value="GCC22751.1"/>
    <property type="molecule type" value="Genomic_DNA"/>
</dbReference>
<dbReference type="GO" id="GO:0004930">
    <property type="term" value="F:G protein-coupled receptor activity"/>
    <property type="evidence" value="ECO:0007669"/>
    <property type="project" value="UniProtKB-KW"/>
</dbReference>
<dbReference type="InterPro" id="IPR000068">
    <property type="entry name" value="GPCR_3_Ca_sens_rcpt-rel"/>
</dbReference>
<evidence type="ECO:0000313" key="14">
    <source>
        <dbReference type="EMBL" id="GCC22751.1"/>
    </source>
</evidence>
<evidence type="ECO:0000256" key="5">
    <source>
        <dbReference type="ARBA" id="ARBA00022729"/>
    </source>
</evidence>
<dbReference type="OMA" id="TPNYQCQ"/>
<accession>A0A401RX75</accession>
<dbReference type="InterPro" id="IPR017979">
    <property type="entry name" value="GPCR_3_CS"/>
</dbReference>
<dbReference type="FunFam" id="3.40.50.2300:FF:000016">
    <property type="entry name" value="Taste 1 receptor member 2"/>
    <property type="match status" value="1"/>
</dbReference>